<sequence>MAKWLVERRLKQASARLRQLREELGVIDEQLAQLSDEADDMSIRSLVSETHGASHDYHSAQAHADAMAKHRLHVTESIAELERRQDSLLDRMVG</sequence>
<accession>A0A6J6YNX1</accession>
<organism evidence="2">
    <name type="scientific">freshwater metagenome</name>
    <dbReference type="NCBI Taxonomy" id="449393"/>
    <lineage>
        <taxon>unclassified sequences</taxon>
        <taxon>metagenomes</taxon>
        <taxon>ecological metagenomes</taxon>
    </lineage>
</organism>
<name>A0A6J6YNX1_9ZZZZ</name>
<evidence type="ECO:0000313" key="2">
    <source>
        <dbReference type="EMBL" id="CAB4809943.1"/>
    </source>
</evidence>
<proteinExistence type="predicted"/>
<keyword evidence="1" id="KW-0175">Coiled coil</keyword>
<evidence type="ECO:0000256" key="1">
    <source>
        <dbReference type="SAM" id="Coils"/>
    </source>
</evidence>
<gene>
    <name evidence="2" type="ORF">UFOPK2992_01509</name>
</gene>
<reference evidence="2" key="1">
    <citation type="submission" date="2020-05" db="EMBL/GenBank/DDBJ databases">
        <authorList>
            <person name="Chiriac C."/>
            <person name="Salcher M."/>
            <person name="Ghai R."/>
            <person name="Kavagutti S V."/>
        </authorList>
    </citation>
    <scope>NUCLEOTIDE SEQUENCE</scope>
</reference>
<dbReference type="AlphaFoldDB" id="A0A6J6YNX1"/>
<protein>
    <submittedName>
        <fullName evidence="2">Unannotated protein</fullName>
    </submittedName>
</protein>
<dbReference type="EMBL" id="CAFAAI010000289">
    <property type="protein sequence ID" value="CAB4809943.1"/>
    <property type="molecule type" value="Genomic_DNA"/>
</dbReference>
<feature type="coiled-coil region" evidence="1">
    <location>
        <begin position="3"/>
        <end position="37"/>
    </location>
</feature>